<organism evidence="5 6">
    <name type="scientific">Limosilactobacillus panis DSM 6035</name>
    <dbReference type="NCBI Taxonomy" id="1423782"/>
    <lineage>
        <taxon>Bacteria</taxon>
        <taxon>Bacillati</taxon>
        <taxon>Bacillota</taxon>
        <taxon>Bacilli</taxon>
        <taxon>Lactobacillales</taxon>
        <taxon>Lactobacillaceae</taxon>
        <taxon>Limosilactobacillus</taxon>
    </lineage>
</organism>
<dbReference type="SMART" id="SM00354">
    <property type="entry name" value="HTH_LACI"/>
    <property type="match status" value="1"/>
</dbReference>
<dbReference type="SUPFAM" id="SSF53822">
    <property type="entry name" value="Periplasmic binding protein-like I"/>
    <property type="match status" value="1"/>
</dbReference>
<feature type="domain" description="HTH lacI-type" evidence="4">
    <location>
        <begin position="6"/>
        <end position="60"/>
    </location>
</feature>
<dbReference type="InterPro" id="IPR000843">
    <property type="entry name" value="HTH_LacI"/>
</dbReference>
<dbReference type="PANTHER" id="PTHR30146:SF105">
    <property type="entry name" value="CATABOLITE CONTROL PROTEIN B"/>
    <property type="match status" value="1"/>
</dbReference>
<dbReference type="InterPro" id="IPR028082">
    <property type="entry name" value="Peripla_BP_I"/>
</dbReference>
<dbReference type="InterPro" id="IPR001761">
    <property type="entry name" value="Peripla_BP/Lac1_sug-bd_dom"/>
</dbReference>
<dbReference type="InterPro" id="IPR010982">
    <property type="entry name" value="Lambda_DNA-bd_dom_sf"/>
</dbReference>
<dbReference type="GO" id="GO:0000976">
    <property type="term" value="F:transcription cis-regulatory region binding"/>
    <property type="evidence" value="ECO:0007669"/>
    <property type="project" value="TreeGrafter"/>
</dbReference>
<evidence type="ECO:0000313" key="6">
    <source>
        <dbReference type="Proteomes" id="UP000051412"/>
    </source>
</evidence>
<dbReference type="Gene3D" id="1.10.260.40">
    <property type="entry name" value="lambda repressor-like DNA-binding domains"/>
    <property type="match status" value="1"/>
</dbReference>
<keyword evidence="1" id="KW-0805">Transcription regulation</keyword>
<dbReference type="OrthoDB" id="9798934at2"/>
<dbReference type="CDD" id="cd06286">
    <property type="entry name" value="PBP1_CcpB-like"/>
    <property type="match status" value="1"/>
</dbReference>
<keyword evidence="6" id="KW-1185">Reference proteome</keyword>
<dbReference type="Proteomes" id="UP000051412">
    <property type="component" value="Unassembled WGS sequence"/>
</dbReference>
<keyword evidence="2" id="KW-0238">DNA-binding</keyword>
<dbReference type="PANTHER" id="PTHR30146">
    <property type="entry name" value="LACI-RELATED TRANSCRIPTIONAL REPRESSOR"/>
    <property type="match status" value="1"/>
</dbReference>
<evidence type="ECO:0000256" key="3">
    <source>
        <dbReference type="ARBA" id="ARBA00023163"/>
    </source>
</evidence>
<dbReference type="Pfam" id="PF00532">
    <property type="entry name" value="Peripla_BP_1"/>
    <property type="match status" value="1"/>
</dbReference>
<evidence type="ECO:0000313" key="5">
    <source>
        <dbReference type="EMBL" id="KRM28729.1"/>
    </source>
</evidence>
<dbReference type="Pfam" id="PF00356">
    <property type="entry name" value="LacI"/>
    <property type="match status" value="1"/>
</dbReference>
<comment type="caution">
    <text evidence="5">The sequence shown here is derived from an EMBL/GenBank/DDBJ whole genome shotgun (WGS) entry which is preliminary data.</text>
</comment>
<dbReference type="PATRIC" id="fig|1423782.4.peg.1722"/>
<protein>
    <submittedName>
        <fullName evidence="5">Catabolite control protein B</fullName>
    </submittedName>
</protein>
<dbReference type="EMBL" id="AZGM01000038">
    <property type="protein sequence ID" value="KRM28729.1"/>
    <property type="molecule type" value="Genomic_DNA"/>
</dbReference>
<accession>A0A0R1XLY9</accession>
<evidence type="ECO:0000256" key="2">
    <source>
        <dbReference type="ARBA" id="ARBA00023125"/>
    </source>
</evidence>
<dbReference type="SUPFAM" id="SSF47413">
    <property type="entry name" value="lambda repressor-like DNA-binding domains"/>
    <property type="match status" value="1"/>
</dbReference>
<proteinExistence type="predicted"/>
<dbReference type="GO" id="GO:0003700">
    <property type="term" value="F:DNA-binding transcription factor activity"/>
    <property type="evidence" value="ECO:0007669"/>
    <property type="project" value="TreeGrafter"/>
</dbReference>
<keyword evidence="3" id="KW-0804">Transcription</keyword>
<dbReference type="STRING" id="1423782.FD32_GL001656"/>
<gene>
    <name evidence="5" type="ORF">FD32_GL001656</name>
</gene>
<dbReference type="PROSITE" id="PS50932">
    <property type="entry name" value="HTH_LACI_2"/>
    <property type="match status" value="1"/>
</dbReference>
<dbReference type="Gene3D" id="3.40.50.2300">
    <property type="match status" value="2"/>
</dbReference>
<evidence type="ECO:0000256" key="1">
    <source>
        <dbReference type="ARBA" id="ARBA00023015"/>
    </source>
</evidence>
<name>A0A0R1XLY9_9LACO</name>
<reference evidence="5 6" key="1">
    <citation type="journal article" date="2015" name="Genome Announc.">
        <title>Expanding the biotechnology potential of lactobacilli through comparative genomics of 213 strains and associated genera.</title>
        <authorList>
            <person name="Sun Z."/>
            <person name="Harris H.M."/>
            <person name="McCann A."/>
            <person name="Guo C."/>
            <person name="Argimon S."/>
            <person name="Zhang W."/>
            <person name="Yang X."/>
            <person name="Jeffery I.B."/>
            <person name="Cooney J.C."/>
            <person name="Kagawa T.F."/>
            <person name="Liu W."/>
            <person name="Song Y."/>
            <person name="Salvetti E."/>
            <person name="Wrobel A."/>
            <person name="Rasinkangas P."/>
            <person name="Parkhill J."/>
            <person name="Rea M.C."/>
            <person name="O'Sullivan O."/>
            <person name="Ritari J."/>
            <person name="Douillard F.P."/>
            <person name="Paul Ross R."/>
            <person name="Yang R."/>
            <person name="Briner A.E."/>
            <person name="Felis G.E."/>
            <person name="de Vos W.M."/>
            <person name="Barrangou R."/>
            <person name="Klaenhammer T.R."/>
            <person name="Caufield P.W."/>
            <person name="Cui Y."/>
            <person name="Zhang H."/>
            <person name="O'Toole P.W."/>
        </authorList>
    </citation>
    <scope>NUCLEOTIDE SEQUENCE [LARGE SCALE GENOMIC DNA]</scope>
    <source>
        <strain evidence="5 6">DSM 6035</strain>
    </source>
</reference>
<dbReference type="AlphaFoldDB" id="A0A0R1XLY9"/>
<sequence>MEKKMTTIYDIAKKVGCAPSTVSKYITKHGYVSQAMGKKIATAMQDLNYHYNGIARALSTSTSNRIGIVVPFLDHPYFQGLVNAISEALAKAGKEVVIFPTRYAIASEQRALSELVHHLIDGLIITSHALPRHEINKYQVYGTIVFCESSTDPTVKSVNIDRTTAMIDLFSALKKRRLTRLGFFFIRRPENSITTTETLAAYHQVFNCHPAPDFIRYHCRNFADGQKATRQMLAAQPAIQAILTESDISAAGAQQEITRQDKDIQVVGQGNYLLSSLLNFSSIDQHLPEIGQQAVDLVLGQAADPQKVIKFNFIDRI</sequence>
<evidence type="ECO:0000259" key="4">
    <source>
        <dbReference type="PROSITE" id="PS50932"/>
    </source>
</evidence>
<dbReference type="CDD" id="cd01392">
    <property type="entry name" value="HTH_LacI"/>
    <property type="match status" value="1"/>
</dbReference>